<organism evidence="1 2">
    <name type="scientific">Ventosimonas gracilis</name>
    <dbReference type="NCBI Taxonomy" id="1680762"/>
    <lineage>
        <taxon>Bacteria</taxon>
        <taxon>Pseudomonadati</taxon>
        <taxon>Pseudomonadota</taxon>
        <taxon>Gammaproteobacteria</taxon>
        <taxon>Pseudomonadales</taxon>
        <taxon>Ventosimonadaceae</taxon>
        <taxon>Ventosimonas</taxon>
    </lineage>
</organism>
<accession>A0A139SW92</accession>
<dbReference type="Proteomes" id="UP000072660">
    <property type="component" value="Unassembled WGS sequence"/>
</dbReference>
<sequence length="224" mass="25861">MPVNIKHGHEPNWRNPSDWSGGLRWGSHWLGIDSTVNLWHGWQDVDSYWIRLNSTGLEGERRVQRRTLIGGSLAAPVGQVTLKSELGYSPDATRYRLDTTKFAPGKTEEKQLLIGLDYLTGDWFFNAQYYNRWLGDVDNAIEPSRRQLVSLGSRRAMLQGQLNLTGFVVHDLENHGQYLSLGLSYDFDEHWQIRTGIDNFSGHQDSFGWFREQSRWVSALRYAF</sequence>
<gene>
    <name evidence="1" type="ORF">AXE65_11770</name>
</gene>
<protein>
    <submittedName>
        <fullName evidence="1">Uncharacterized protein</fullName>
    </submittedName>
</protein>
<comment type="caution">
    <text evidence="1">The sequence shown here is derived from an EMBL/GenBank/DDBJ whole genome shotgun (WGS) entry which is preliminary data.</text>
</comment>
<evidence type="ECO:0000313" key="1">
    <source>
        <dbReference type="EMBL" id="KXU38863.1"/>
    </source>
</evidence>
<dbReference type="AlphaFoldDB" id="A0A139SW92"/>
<dbReference type="EMBL" id="LSZO01000066">
    <property type="protein sequence ID" value="KXU38863.1"/>
    <property type="molecule type" value="Genomic_DNA"/>
</dbReference>
<name>A0A139SW92_9GAMM</name>
<proteinExistence type="predicted"/>
<reference evidence="1 2" key="1">
    <citation type="submission" date="2016-02" db="EMBL/GenBank/DDBJ databases">
        <authorList>
            <person name="Wen L."/>
            <person name="He K."/>
            <person name="Yang H."/>
        </authorList>
    </citation>
    <scope>NUCLEOTIDE SEQUENCE [LARGE SCALE GENOMIC DNA]</scope>
    <source>
        <strain evidence="1 2">CV58</strain>
    </source>
</reference>
<evidence type="ECO:0000313" key="2">
    <source>
        <dbReference type="Proteomes" id="UP000072660"/>
    </source>
</evidence>
<keyword evidence="2" id="KW-1185">Reference proteome</keyword>